<evidence type="ECO:0000256" key="2">
    <source>
        <dbReference type="ARBA" id="ARBA00012648"/>
    </source>
</evidence>
<evidence type="ECO:0000313" key="7">
    <source>
        <dbReference type="EMBL" id="PNW77891.1"/>
    </source>
</evidence>
<dbReference type="AlphaFoldDB" id="A0A2K3DBJ3"/>
<feature type="region of interest" description="Disordered" evidence="5">
    <location>
        <begin position="1"/>
        <end position="36"/>
    </location>
</feature>
<dbReference type="STRING" id="3055.A0A2K3DBJ3"/>
<dbReference type="Gramene" id="PNW77891">
    <property type="protein sequence ID" value="PNW77891"/>
    <property type="gene ID" value="CHLRE_10g455950v5"/>
</dbReference>
<reference evidence="7 8" key="1">
    <citation type="journal article" date="2007" name="Science">
        <title>The Chlamydomonas genome reveals the evolution of key animal and plant functions.</title>
        <authorList>
            <person name="Merchant S.S."/>
            <person name="Prochnik S.E."/>
            <person name="Vallon O."/>
            <person name="Harris E.H."/>
            <person name="Karpowicz S.J."/>
            <person name="Witman G.B."/>
            <person name="Terry A."/>
            <person name="Salamov A."/>
            <person name="Fritz-Laylin L.K."/>
            <person name="Marechal-Drouard L."/>
            <person name="Marshall W.F."/>
            <person name="Qu L.H."/>
            <person name="Nelson D.R."/>
            <person name="Sanderfoot A.A."/>
            <person name="Spalding M.H."/>
            <person name="Kapitonov V.V."/>
            <person name="Ren Q."/>
            <person name="Ferris P."/>
            <person name="Lindquist E."/>
            <person name="Shapiro H."/>
            <person name="Lucas S.M."/>
            <person name="Grimwood J."/>
            <person name="Schmutz J."/>
            <person name="Cardol P."/>
            <person name="Cerutti H."/>
            <person name="Chanfreau G."/>
            <person name="Chen C.L."/>
            <person name="Cognat V."/>
            <person name="Croft M.T."/>
            <person name="Dent R."/>
            <person name="Dutcher S."/>
            <person name="Fernandez E."/>
            <person name="Fukuzawa H."/>
            <person name="Gonzalez-Ballester D."/>
            <person name="Gonzalez-Halphen D."/>
            <person name="Hallmann A."/>
            <person name="Hanikenne M."/>
            <person name="Hippler M."/>
            <person name="Inwood W."/>
            <person name="Jabbari K."/>
            <person name="Kalanon M."/>
            <person name="Kuras R."/>
            <person name="Lefebvre P.A."/>
            <person name="Lemaire S.D."/>
            <person name="Lobanov A.V."/>
            <person name="Lohr M."/>
            <person name="Manuell A."/>
            <person name="Meier I."/>
            <person name="Mets L."/>
            <person name="Mittag M."/>
            <person name="Mittelmeier T."/>
            <person name="Moroney J.V."/>
            <person name="Moseley J."/>
            <person name="Napoli C."/>
            <person name="Nedelcu A.M."/>
            <person name="Niyogi K."/>
            <person name="Novoselov S.V."/>
            <person name="Paulsen I.T."/>
            <person name="Pazour G."/>
            <person name="Purton S."/>
            <person name="Ral J.P."/>
            <person name="Riano-Pachon D.M."/>
            <person name="Riekhof W."/>
            <person name="Rymarquis L."/>
            <person name="Schroda M."/>
            <person name="Stern D."/>
            <person name="Umen J."/>
            <person name="Willows R."/>
            <person name="Wilson N."/>
            <person name="Zimmer S.L."/>
            <person name="Allmer J."/>
            <person name="Balk J."/>
            <person name="Bisova K."/>
            <person name="Chen C.J."/>
            <person name="Elias M."/>
            <person name="Gendler K."/>
            <person name="Hauser C."/>
            <person name="Lamb M.R."/>
            <person name="Ledford H."/>
            <person name="Long J.C."/>
            <person name="Minagawa J."/>
            <person name="Page M.D."/>
            <person name="Pan J."/>
            <person name="Pootakham W."/>
            <person name="Roje S."/>
            <person name="Rose A."/>
            <person name="Stahlberg E."/>
            <person name="Terauchi A.M."/>
            <person name="Yang P."/>
            <person name="Ball S."/>
            <person name="Bowler C."/>
            <person name="Dieckmann C.L."/>
            <person name="Gladyshev V.N."/>
            <person name="Green P."/>
            <person name="Jorgensen R."/>
            <person name="Mayfield S."/>
            <person name="Mueller-Roeber B."/>
            <person name="Rajamani S."/>
            <person name="Sayre R.T."/>
            <person name="Brokstein P."/>
            <person name="Dubchak I."/>
            <person name="Goodstein D."/>
            <person name="Hornick L."/>
            <person name="Huang Y.W."/>
            <person name="Jhaveri J."/>
            <person name="Luo Y."/>
            <person name="Martinez D."/>
            <person name="Ngau W.C."/>
            <person name="Otillar B."/>
            <person name="Poliakov A."/>
            <person name="Porter A."/>
            <person name="Szajkowski L."/>
            <person name="Werner G."/>
            <person name="Zhou K."/>
            <person name="Grigoriev I.V."/>
            <person name="Rokhsar D.S."/>
            <person name="Grossman A.R."/>
        </authorList>
    </citation>
    <scope>NUCLEOTIDE SEQUENCE [LARGE SCALE GENOMIC DNA]</scope>
    <source>
        <strain evidence="8">CC-503</strain>
    </source>
</reference>
<dbReference type="NCBIfam" id="NF002999">
    <property type="entry name" value="PRK03767.1"/>
    <property type="match status" value="1"/>
</dbReference>
<dbReference type="GeneID" id="5723923"/>
<dbReference type="EC" id="1.6.5.2" evidence="2"/>
<dbReference type="PANTHER" id="PTHR30546">
    <property type="entry name" value="FLAVODOXIN-RELATED PROTEIN WRBA-RELATED"/>
    <property type="match status" value="1"/>
</dbReference>
<name>A0A2K3DBJ3_CHLRE</name>
<dbReference type="GO" id="GO:0010181">
    <property type="term" value="F:FMN binding"/>
    <property type="evidence" value="ECO:0007669"/>
    <property type="project" value="InterPro"/>
</dbReference>
<dbReference type="KEGG" id="cre:CHLRE_10g455950v5"/>
<dbReference type="PROSITE" id="PS50902">
    <property type="entry name" value="FLAVODOXIN_LIKE"/>
    <property type="match status" value="1"/>
</dbReference>
<dbReference type="InterPro" id="IPR005025">
    <property type="entry name" value="FMN_Rdtase-like_dom"/>
</dbReference>
<dbReference type="NCBIfam" id="TIGR01755">
    <property type="entry name" value="flav_wrbA"/>
    <property type="match status" value="1"/>
</dbReference>
<dbReference type="InParanoid" id="A0A2K3DBJ3"/>
<evidence type="ECO:0000259" key="6">
    <source>
        <dbReference type="PROSITE" id="PS50902"/>
    </source>
</evidence>
<dbReference type="EMBL" id="CM008971">
    <property type="protein sequence ID" value="PNW77891.1"/>
    <property type="molecule type" value="Genomic_DNA"/>
</dbReference>
<dbReference type="FunFam" id="3.40.50.360:FF:000001">
    <property type="entry name" value="NAD(P)H dehydrogenase (Quinone) FQR1-like"/>
    <property type="match status" value="1"/>
</dbReference>
<dbReference type="Pfam" id="PF03358">
    <property type="entry name" value="FMN_red"/>
    <property type="match status" value="1"/>
</dbReference>
<organism evidence="7 8">
    <name type="scientific">Chlamydomonas reinhardtii</name>
    <name type="common">Chlamydomonas smithii</name>
    <dbReference type="NCBI Taxonomy" id="3055"/>
    <lineage>
        <taxon>Eukaryota</taxon>
        <taxon>Viridiplantae</taxon>
        <taxon>Chlorophyta</taxon>
        <taxon>core chlorophytes</taxon>
        <taxon>Chlorophyceae</taxon>
        <taxon>CS clade</taxon>
        <taxon>Chlamydomonadales</taxon>
        <taxon>Chlamydomonadaceae</taxon>
        <taxon>Chlamydomonas</taxon>
    </lineage>
</organism>
<dbReference type="SUPFAM" id="SSF52218">
    <property type="entry name" value="Flavoproteins"/>
    <property type="match status" value="1"/>
</dbReference>
<accession>A0A2K3DBJ3</accession>
<evidence type="ECO:0000256" key="3">
    <source>
        <dbReference type="ARBA" id="ARBA00047678"/>
    </source>
</evidence>
<keyword evidence="8" id="KW-1185">Reference proteome</keyword>
<proteinExistence type="inferred from homology"/>
<comment type="similarity">
    <text evidence="1">Belongs to the WrbA family.</text>
</comment>
<protein>
    <recommendedName>
        <fullName evidence="2">NAD(P)H dehydrogenase (quinone)</fullName>
        <ecNumber evidence="2">1.6.5.2</ecNumber>
    </recommendedName>
</protein>
<evidence type="ECO:0000256" key="4">
    <source>
        <dbReference type="ARBA" id="ARBA00048983"/>
    </source>
</evidence>
<gene>
    <name evidence="7" type="ORF">CHLRE_10g455950v5</name>
</gene>
<dbReference type="Gene3D" id="3.40.50.360">
    <property type="match status" value="1"/>
</dbReference>
<feature type="domain" description="Flavodoxin-like" evidence="6">
    <location>
        <begin position="118"/>
        <end position="310"/>
    </location>
</feature>
<evidence type="ECO:0000256" key="5">
    <source>
        <dbReference type="SAM" id="MobiDB-lite"/>
    </source>
</evidence>
<dbReference type="PaxDb" id="3055-EDP08042"/>
<dbReference type="OMA" id="GKLWNEQ"/>
<evidence type="ECO:0000313" key="8">
    <source>
        <dbReference type="Proteomes" id="UP000006906"/>
    </source>
</evidence>
<sequence>MGNICGGASGQAVDQEGKPLTKVTRTKGSPKAATGQTPAAAAAVPAAGAATTQLQTARAAEATAVDASAEAAAAPAADATAAVAAAAAVAAPAALRTAAVAESGVPANAATGTKKLNVHIIFYSTLGHIEKLAREYKAALESDEEVEAHLFRVPETMSPEQLEAACGAAPPQPEDIPVIDVTKLPDASAFVFGFPTWFGMMAGQMKNFFDATGALWQAGALHGKPASIFTSAATQCGGHETTLMTSVTQLAHHGMIFVPTGYAAGAAMFGIQDAKGGSPWGASSIAGLDGSRQPSEEELEALRVQAKHFGAIAKKLAA</sequence>
<dbReference type="Proteomes" id="UP000006906">
    <property type="component" value="Chromosome 10"/>
</dbReference>
<dbReference type="GO" id="GO:0016020">
    <property type="term" value="C:membrane"/>
    <property type="evidence" value="ECO:0000318"/>
    <property type="project" value="GO_Central"/>
</dbReference>
<comment type="catalytic activity">
    <reaction evidence="3">
        <text>a quinone + NADH + H(+) = a quinol + NAD(+)</text>
        <dbReference type="Rhea" id="RHEA:46160"/>
        <dbReference type="ChEBI" id="CHEBI:15378"/>
        <dbReference type="ChEBI" id="CHEBI:24646"/>
        <dbReference type="ChEBI" id="CHEBI:57540"/>
        <dbReference type="ChEBI" id="CHEBI:57945"/>
        <dbReference type="ChEBI" id="CHEBI:132124"/>
        <dbReference type="EC" id="1.6.5.2"/>
    </reaction>
</comment>
<dbReference type="OrthoDB" id="504689at2759"/>
<dbReference type="RefSeq" id="XP_001698549.2">
    <property type="nucleotide sequence ID" value="XM_001698497.2"/>
</dbReference>
<dbReference type="InterPro" id="IPR029039">
    <property type="entry name" value="Flavoprotein-like_sf"/>
</dbReference>
<dbReference type="PANTHER" id="PTHR30546:SF23">
    <property type="entry name" value="FLAVOPROTEIN-LIKE PROTEIN YCP4-RELATED"/>
    <property type="match status" value="1"/>
</dbReference>
<comment type="catalytic activity">
    <reaction evidence="4">
        <text>a quinone + NADPH + H(+) = a quinol + NADP(+)</text>
        <dbReference type="Rhea" id="RHEA:46164"/>
        <dbReference type="ChEBI" id="CHEBI:15378"/>
        <dbReference type="ChEBI" id="CHEBI:24646"/>
        <dbReference type="ChEBI" id="CHEBI:57783"/>
        <dbReference type="ChEBI" id="CHEBI:58349"/>
        <dbReference type="ChEBI" id="CHEBI:132124"/>
        <dbReference type="EC" id="1.6.5.2"/>
    </reaction>
</comment>
<dbReference type="InterPro" id="IPR010089">
    <property type="entry name" value="Flavoprotein_WrbA-like"/>
</dbReference>
<dbReference type="GO" id="GO:0003955">
    <property type="term" value="F:NAD(P)H dehydrogenase (quinone) activity"/>
    <property type="evidence" value="ECO:0000318"/>
    <property type="project" value="GO_Central"/>
</dbReference>
<evidence type="ECO:0000256" key="1">
    <source>
        <dbReference type="ARBA" id="ARBA00006961"/>
    </source>
</evidence>
<dbReference type="InterPro" id="IPR008254">
    <property type="entry name" value="Flavodoxin/NO_synth"/>
</dbReference>
<dbReference type="ExpressionAtlas" id="A0A2K3DBJ3">
    <property type="expression patterns" value="baseline"/>
</dbReference>